<accession>A0A834YX83</accession>
<proteinExistence type="predicted"/>
<dbReference type="PANTHER" id="PTHR45755:SF3">
    <property type="entry name" value="METAL TOLERANCE PROTEIN C2"/>
    <property type="match status" value="1"/>
</dbReference>
<evidence type="ECO:0000259" key="7">
    <source>
        <dbReference type="Pfam" id="PF01545"/>
    </source>
</evidence>
<dbReference type="Pfam" id="PF01545">
    <property type="entry name" value="Cation_efflux"/>
    <property type="match status" value="1"/>
</dbReference>
<evidence type="ECO:0000256" key="1">
    <source>
        <dbReference type="ARBA" id="ARBA00004141"/>
    </source>
</evidence>
<keyword evidence="9" id="KW-1185">Reference proteome</keyword>
<evidence type="ECO:0000313" key="8">
    <source>
        <dbReference type="EMBL" id="KAF8396050.1"/>
    </source>
</evidence>
<dbReference type="EMBL" id="JABCRI010000012">
    <property type="protein sequence ID" value="KAF8396050.1"/>
    <property type="molecule type" value="Genomic_DNA"/>
</dbReference>
<evidence type="ECO:0000256" key="3">
    <source>
        <dbReference type="ARBA" id="ARBA00022692"/>
    </source>
</evidence>
<comment type="subcellular location">
    <subcellularLocation>
        <location evidence="1">Membrane</location>
        <topology evidence="1">Multi-pass membrane protein</topology>
    </subcellularLocation>
</comment>
<evidence type="ECO:0000256" key="5">
    <source>
        <dbReference type="ARBA" id="ARBA00023136"/>
    </source>
</evidence>
<dbReference type="Gene3D" id="1.20.1510.10">
    <property type="entry name" value="Cation efflux protein transmembrane domain"/>
    <property type="match status" value="1"/>
</dbReference>
<dbReference type="InterPro" id="IPR058533">
    <property type="entry name" value="Cation_efflux_TM"/>
</dbReference>
<reference evidence="8 9" key="1">
    <citation type="submission" date="2020-04" db="EMBL/GenBank/DDBJ databases">
        <title>Plant Genome Project.</title>
        <authorList>
            <person name="Zhang R.-G."/>
        </authorList>
    </citation>
    <scope>NUCLEOTIDE SEQUENCE [LARGE SCALE GENOMIC DNA]</scope>
    <source>
        <strain evidence="8">YNK0</strain>
        <tissue evidence="8">Leaf</tissue>
    </source>
</reference>
<dbReference type="SUPFAM" id="SSF161111">
    <property type="entry name" value="Cation efflux protein transmembrane domain-like"/>
    <property type="match status" value="1"/>
</dbReference>
<dbReference type="PANTHER" id="PTHR45755">
    <property type="match status" value="1"/>
</dbReference>
<keyword evidence="4 6" id="KW-1133">Transmembrane helix</keyword>
<comment type="caution">
    <text evidence="8">The sequence shown here is derived from an EMBL/GenBank/DDBJ whole genome shotgun (WGS) entry which is preliminary data.</text>
</comment>
<organism evidence="8 9">
    <name type="scientific">Tetracentron sinense</name>
    <name type="common">Spur-leaf</name>
    <dbReference type="NCBI Taxonomy" id="13715"/>
    <lineage>
        <taxon>Eukaryota</taxon>
        <taxon>Viridiplantae</taxon>
        <taxon>Streptophyta</taxon>
        <taxon>Embryophyta</taxon>
        <taxon>Tracheophyta</taxon>
        <taxon>Spermatophyta</taxon>
        <taxon>Magnoliopsida</taxon>
        <taxon>Trochodendrales</taxon>
        <taxon>Trochodendraceae</taxon>
        <taxon>Tetracentron</taxon>
    </lineage>
</organism>
<sequence length="318" mass="34804">MEDSRVSRDSLGAESDSRFHSLKSTSFNYRTSEGESQQSWNGEFGFGVSDRRFAFSRQASFHQSAEPHTPISIISNDSIRPLLSRTVSSIDIPPAVNPQIENENIWKDYMKPSFGEGKGSSQKFSFLLLVLSVFGVIRSGNRPMKRLFVLISLNMAYSTAELFIGLLTGRVGLVSDAFHLTFGCGLLTFSLFAMAASQKKPDGVYTYGYKRLQVLSAFTNAVNSASTIVTTSKFVDLGNLDALCSFVHEDFELVRDSSAFSPSLTMSPLGAVTEIGSSQGLRSTFVGESFVALSETQSLQDLDMIDETLPLAPFLPGR</sequence>
<keyword evidence="5 6" id="KW-0472">Membrane</keyword>
<evidence type="ECO:0000256" key="2">
    <source>
        <dbReference type="ARBA" id="ARBA00022448"/>
    </source>
</evidence>
<keyword evidence="3 6" id="KW-0812">Transmembrane</keyword>
<dbReference type="GO" id="GO:0005794">
    <property type="term" value="C:Golgi apparatus"/>
    <property type="evidence" value="ECO:0007669"/>
    <property type="project" value="TreeGrafter"/>
</dbReference>
<keyword evidence="2" id="KW-0813">Transport</keyword>
<evidence type="ECO:0000256" key="4">
    <source>
        <dbReference type="ARBA" id="ARBA00022989"/>
    </source>
</evidence>
<dbReference type="GO" id="GO:0016020">
    <property type="term" value="C:membrane"/>
    <property type="evidence" value="ECO:0007669"/>
    <property type="project" value="UniProtKB-SubCell"/>
</dbReference>
<protein>
    <recommendedName>
        <fullName evidence="7">Cation efflux protein transmembrane domain-containing protein</fullName>
    </recommendedName>
</protein>
<dbReference type="AlphaFoldDB" id="A0A834YX83"/>
<evidence type="ECO:0000256" key="6">
    <source>
        <dbReference type="SAM" id="Phobius"/>
    </source>
</evidence>
<dbReference type="InterPro" id="IPR027469">
    <property type="entry name" value="Cation_efflux_TMD_sf"/>
</dbReference>
<gene>
    <name evidence="8" type="ORF">HHK36_017662</name>
</gene>
<dbReference type="GO" id="GO:0005385">
    <property type="term" value="F:zinc ion transmembrane transporter activity"/>
    <property type="evidence" value="ECO:0007669"/>
    <property type="project" value="InterPro"/>
</dbReference>
<feature type="domain" description="Cation efflux protein transmembrane" evidence="7">
    <location>
        <begin position="147"/>
        <end position="222"/>
    </location>
</feature>
<dbReference type="InterPro" id="IPR045316">
    <property type="entry name" value="Msc2-like"/>
</dbReference>
<feature type="transmembrane region" description="Helical" evidence="6">
    <location>
        <begin position="147"/>
        <end position="171"/>
    </location>
</feature>
<evidence type="ECO:0000313" key="9">
    <source>
        <dbReference type="Proteomes" id="UP000655225"/>
    </source>
</evidence>
<name>A0A834YX83_TETSI</name>
<feature type="transmembrane region" description="Helical" evidence="6">
    <location>
        <begin position="177"/>
        <end position="196"/>
    </location>
</feature>
<dbReference type="Proteomes" id="UP000655225">
    <property type="component" value="Unassembled WGS sequence"/>
</dbReference>
<dbReference type="OrthoDB" id="78669at2759"/>
<dbReference type="GO" id="GO:0006882">
    <property type="term" value="P:intracellular zinc ion homeostasis"/>
    <property type="evidence" value="ECO:0007669"/>
    <property type="project" value="InterPro"/>
</dbReference>